<evidence type="ECO:0000313" key="6">
    <source>
        <dbReference type="Proteomes" id="UP001202180"/>
    </source>
</evidence>
<dbReference type="Gene3D" id="1.10.10.10">
    <property type="entry name" value="Winged helix-like DNA-binding domain superfamily/Winged helix DNA-binding domain"/>
    <property type="match status" value="1"/>
</dbReference>
<dbReference type="InterPro" id="IPR036390">
    <property type="entry name" value="WH_DNA-bd_sf"/>
</dbReference>
<evidence type="ECO:0000256" key="1">
    <source>
        <dbReference type="ARBA" id="ARBA00023015"/>
    </source>
</evidence>
<reference evidence="5 6" key="1">
    <citation type="submission" date="2022-04" db="EMBL/GenBank/DDBJ databases">
        <title>Spirosoma sp. strain RP8 genome sequencing and assembly.</title>
        <authorList>
            <person name="Jung Y."/>
        </authorList>
    </citation>
    <scope>NUCLEOTIDE SEQUENCE [LARGE SCALE GENOMIC DNA]</scope>
    <source>
        <strain evidence="5 6">RP8</strain>
    </source>
</reference>
<keyword evidence="1" id="KW-0805">Transcription regulation</keyword>
<evidence type="ECO:0000256" key="3">
    <source>
        <dbReference type="ARBA" id="ARBA00023163"/>
    </source>
</evidence>
<sequence length="117" mass="13509">MYERKLPLELDCGLHLFMEVLNGKWKLSLIWSIHSGIRRPGALHRKLSRASRRLLDTQLSQLVEQGILSKTSFVQKPLKVEYQLTDLGQSLIPVIELTAQWGEAHRDVLEPLLINER</sequence>
<dbReference type="InterPro" id="IPR002577">
    <property type="entry name" value="HTH_HxlR"/>
</dbReference>
<dbReference type="EMBL" id="JALPRF010000004">
    <property type="protein sequence ID" value="MCK8494708.1"/>
    <property type="molecule type" value="Genomic_DNA"/>
</dbReference>
<dbReference type="SUPFAM" id="SSF46785">
    <property type="entry name" value="Winged helix' DNA-binding domain"/>
    <property type="match status" value="1"/>
</dbReference>
<dbReference type="RefSeq" id="WP_248479283.1">
    <property type="nucleotide sequence ID" value="NZ_JALPRF010000004.1"/>
</dbReference>
<accession>A0ABT0HSU0</accession>
<keyword evidence="3" id="KW-0804">Transcription</keyword>
<evidence type="ECO:0000259" key="4">
    <source>
        <dbReference type="PROSITE" id="PS51118"/>
    </source>
</evidence>
<keyword evidence="6" id="KW-1185">Reference proteome</keyword>
<dbReference type="PANTHER" id="PTHR33204:SF29">
    <property type="entry name" value="TRANSCRIPTIONAL REGULATOR"/>
    <property type="match status" value="1"/>
</dbReference>
<feature type="domain" description="HTH hxlR-type" evidence="4">
    <location>
        <begin position="12"/>
        <end position="110"/>
    </location>
</feature>
<protein>
    <submittedName>
        <fullName evidence="5">Helix-turn-helix transcriptional regulator</fullName>
    </submittedName>
</protein>
<name>A0ABT0HSU0_9BACT</name>
<dbReference type="Proteomes" id="UP001202180">
    <property type="component" value="Unassembled WGS sequence"/>
</dbReference>
<gene>
    <name evidence="5" type="ORF">M0L20_22760</name>
</gene>
<comment type="caution">
    <text evidence="5">The sequence shown here is derived from an EMBL/GenBank/DDBJ whole genome shotgun (WGS) entry which is preliminary data.</text>
</comment>
<keyword evidence="2" id="KW-0238">DNA-binding</keyword>
<evidence type="ECO:0000256" key="2">
    <source>
        <dbReference type="ARBA" id="ARBA00023125"/>
    </source>
</evidence>
<dbReference type="PANTHER" id="PTHR33204">
    <property type="entry name" value="TRANSCRIPTIONAL REGULATOR, MARR FAMILY"/>
    <property type="match status" value="1"/>
</dbReference>
<proteinExistence type="predicted"/>
<dbReference type="PROSITE" id="PS51118">
    <property type="entry name" value="HTH_HXLR"/>
    <property type="match status" value="1"/>
</dbReference>
<dbReference type="InterPro" id="IPR036388">
    <property type="entry name" value="WH-like_DNA-bd_sf"/>
</dbReference>
<evidence type="ECO:0000313" key="5">
    <source>
        <dbReference type="EMBL" id="MCK8494708.1"/>
    </source>
</evidence>
<organism evidence="5 6">
    <name type="scientific">Spirosoma liriopis</name>
    <dbReference type="NCBI Taxonomy" id="2937440"/>
    <lineage>
        <taxon>Bacteria</taxon>
        <taxon>Pseudomonadati</taxon>
        <taxon>Bacteroidota</taxon>
        <taxon>Cytophagia</taxon>
        <taxon>Cytophagales</taxon>
        <taxon>Cytophagaceae</taxon>
        <taxon>Spirosoma</taxon>
    </lineage>
</organism>
<dbReference type="Pfam" id="PF01638">
    <property type="entry name" value="HxlR"/>
    <property type="match status" value="1"/>
</dbReference>